<keyword evidence="2" id="KW-0812">Transmembrane</keyword>
<dbReference type="PANTHER" id="PTHR21382:SF1">
    <property type="entry name" value="NADH DEHYDROGENASE [UBIQUINONE] 1 ALPHA SUBCOMPLEX SUBUNIT 11"/>
    <property type="match status" value="1"/>
</dbReference>
<dbReference type="OrthoDB" id="1913277at2759"/>
<dbReference type="GO" id="GO:0006120">
    <property type="term" value="P:mitochondrial electron transport, NADH to ubiquinone"/>
    <property type="evidence" value="ECO:0007669"/>
    <property type="project" value="InterPro"/>
</dbReference>
<dbReference type="Proteomes" id="UP000806378">
    <property type="component" value="Unassembled WGS sequence"/>
</dbReference>
<keyword evidence="8" id="KW-1185">Reference proteome</keyword>
<proteinExistence type="predicted"/>
<dbReference type="Gramene" id="rna-gnl|WGS:JABURB|Cocit.L0118.1">
    <property type="protein sequence ID" value="cds-KAF7845905.1"/>
    <property type="gene ID" value="gene-BT93_L0118"/>
</dbReference>
<sequence length="198" mass="21102">MADDEHHGDAYHPKDALGAAIKGGLITTGAGALVSAIQNTLTKQNVGAMSIFTRTGSTIAVFGAMGGVFEFTKIASANLRQKDDSYNHGIGGFFAGTMLGLRFRTAPAVMGYGTALAVIMTAFNYTGGRLVGYSKDPSVDEVARKEYLRKNRRRPLEDTVRELGEGRGIYAPGYTETRAERIKDAYGYDVPAPVSAAP</sequence>
<dbReference type="GO" id="GO:0005743">
    <property type="term" value="C:mitochondrial inner membrane"/>
    <property type="evidence" value="ECO:0007669"/>
    <property type="project" value="UniProtKB-SubCell"/>
</dbReference>
<comment type="caution">
    <text evidence="7">The sequence shown here is derived from an EMBL/GenBank/DDBJ whole genome shotgun (WGS) entry which is preliminary data.</text>
</comment>
<evidence type="ECO:0000256" key="5">
    <source>
        <dbReference type="ARBA" id="ARBA00023128"/>
    </source>
</evidence>
<dbReference type="GO" id="GO:0045271">
    <property type="term" value="C:respiratory chain complex I"/>
    <property type="evidence" value="ECO:0007669"/>
    <property type="project" value="InterPro"/>
</dbReference>
<keyword evidence="3" id="KW-0999">Mitochondrion inner membrane</keyword>
<dbReference type="PANTHER" id="PTHR21382">
    <property type="entry name" value="NADH-UBIQUINONE OXIDOREDUCTASE SUBUNIT"/>
    <property type="match status" value="1"/>
</dbReference>
<dbReference type="InterPro" id="IPR039205">
    <property type="entry name" value="NDUFA11"/>
</dbReference>
<dbReference type="Pfam" id="PF02466">
    <property type="entry name" value="Tim17"/>
    <property type="match status" value="1"/>
</dbReference>
<comment type="subcellular location">
    <subcellularLocation>
        <location evidence="1">Mitochondrion inner membrane</location>
        <topology evidence="1">Multi-pass membrane protein</topology>
    </subcellularLocation>
</comment>
<protein>
    <submittedName>
        <fullName evidence="7">Uncharacterized protein</fullName>
    </submittedName>
</protein>
<evidence type="ECO:0000256" key="2">
    <source>
        <dbReference type="ARBA" id="ARBA00022692"/>
    </source>
</evidence>
<evidence type="ECO:0000256" key="3">
    <source>
        <dbReference type="ARBA" id="ARBA00022792"/>
    </source>
</evidence>
<evidence type="ECO:0000256" key="6">
    <source>
        <dbReference type="ARBA" id="ARBA00023136"/>
    </source>
</evidence>
<organism evidence="7 8">
    <name type="scientific">Corymbia citriodora subsp. variegata</name>
    <dbReference type="NCBI Taxonomy" id="360336"/>
    <lineage>
        <taxon>Eukaryota</taxon>
        <taxon>Viridiplantae</taxon>
        <taxon>Streptophyta</taxon>
        <taxon>Embryophyta</taxon>
        <taxon>Tracheophyta</taxon>
        <taxon>Spermatophyta</taxon>
        <taxon>Magnoliopsida</taxon>
        <taxon>eudicotyledons</taxon>
        <taxon>Gunneridae</taxon>
        <taxon>Pentapetalae</taxon>
        <taxon>rosids</taxon>
        <taxon>malvids</taxon>
        <taxon>Myrtales</taxon>
        <taxon>Myrtaceae</taxon>
        <taxon>Myrtoideae</taxon>
        <taxon>Eucalypteae</taxon>
        <taxon>Corymbia</taxon>
    </lineage>
</organism>
<dbReference type="AlphaFoldDB" id="A0A8T0CJC1"/>
<evidence type="ECO:0000313" key="8">
    <source>
        <dbReference type="Proteomes" id="UP000806378"/>
    </source>
</evidence>
<evidence type="ECO:0000256" key="4">
    <source>
        <dbReference type="ARBA" id="ARBA00022989"/>
    </source>
</evidence>
<name>A0A8T0CJC1_CORYI</name>
<keyword evidence="6" id="KW-0472">Membrane</keyword>
<accession>A0A8T0CJC1</accession>
<reference evidence="7" key="1">
    <citation type="submission" date="2020-05" db="EMBL/GenBank/DDBJ databases">
        <title>WGS assembly of Corymbia citriodora subspecies variegata.</title>
        <authorList>
            <person name="Barry K."/>
            <person name="Hundley H."/>
            <person name="Shu S."/>
            <person name="Jenkins J."/>
            <person name="Grimwood J."/>
            <person name="Baten A."/>
        </authorList>
    </citation>
    <scope>NUCLEOTIDE SEQUENCE</scope>
    <source>
        <strain evidence="7">CV2-018</strain>
    </source>
</reference>
<evidence type="ECO:0000256" key="1">
    <source>
        <dbReference type="ARBA" id="ARBA00004448"/>
    </source>
</evidence>
<gene>
    <name evidence="7" type="ORF">BT93_L0118</name>
</gene>
<keyword evidence="4" id="KW-1133">Transmembrane helix</keyword>
<keyword evidence="5" id="KW-0496">Mitochondrion</keyword>
<dbReference type="EMBL" id="MU098060">
    <property type="protein sequence ID" value="KAF7845905.1"/>
    <property type="molecule type" value="Genomic_DNA"/>
</dbReference>
<evidence type="ECO:0000313" key="7">
    <source>
        <dbReference type="EMBL" id="KAF7845905.1"/>
    </source>
</evidence>